<dbReference type="PROSITE" id="PS00600">
    <property type="entry name" value="AA_TRANSFER_CLASS_3"/>
    <property type="match status" value="1"/>
</dbReference>
<sequence length="427" mass="46768">MEVTRLMARPGGNHLWLPYTQMQITAPPLTAARTTGTKIILEDGRHLDDGVASWWTACHGYNHPDIAAAVRRQLDDMPHIMLGGMVHRPALALSEALATCLPGDLDHVFFSESGSVAVEVALKMAIQYWLNRGQTGKTRILSFTGGYHGDTQATMAICDPEEGMHHLFSGVLPRQYVQPLPVTSEDEAALERLLQQSSDNMAAMIVEPLVQGAGGMIFHPPSVLKKLRDFADRYNVLLIFDEVFTGFGRTGTMFACEQAGVIPDIITLSKALTGGTMALAATVARRHVFDAFLSDDPKAALMHGPTFMGNPLACAAACASLELFRHQPRLAQVRKIAEIMQRELEKCRDLPNVRDVRVMGAIGVVEIAAIEDMNRLKAAFIASGVWIRPFRNIIYLTPAFTMDEATLCRLTSAVYDAVQAGAFRKLP</sequence>
<reference evidence="10" key="1">
    <citation type="submission" date="2022-10" db="EMBL/GenBank/DDBJ databases">
        <title>Candidatus Kirkpatrella diaphorinas gen. nov., sp. nov., an uncultured endosymbiont identified in a population of Diaphorina citri from Hawaii.</title>
        <authorList>
            <person name="Henry E.M."/>
            <person name="Carlson C.R."/>
            <person name="Kuo Y.-W."/>
        </authorList>
    </citation>
    <scope>NUCLEOTIDE SEQUENCE</scope>
    <source>
        <strain evidence="10">CADCRV1</strain>
    </source>
</reference>
<evidence type="ECO:0000256" key="1">
    <source>
        <dbReference type="ARBA" id="ARBA00001933"/>
    </source>
</evidence>
<evidence type="ECO:0000256" key="2">
    <source>
        <dbReference type="ARBA" id="ARBA00005063"/>
    </source>
</evidence>
<organism evidence="10 11">
    <name type="scientific">Candidatus Kirkpatrickella diaphorinae</name>
    <dbReference type="NCBI Taxonomy" id="2984322"/>
    <lineage>
        <taxon>Bacteria</taxon>
        <taxon>Pseudomonadati</taxon>
        <taxon>Pseudomonadota</taxon>
        <taxon>Alphaproteobacteria</taxon>
        <taxon>Acetobacterales</taxon>
        <taxon>Acetobacteraceae</taxon>
        <taxon>Candidatus Kirkpatrickella</taxon>
    </lineage>
</organism>
<dbReference type="InterPro" id="IPR049704">
    <property type="entry name" value="Aminotrans_3_PPA_site"/>
</dbReference>
<dbReference type="InterPro" id="IPR005814">
    <property type="entry name" value="Aminotrans_3"/>
</dbReference>
<feature type="binding site" evidence="9">
    <location>
        <position position="241"/>
    </location>
    <ligand>
        <name>pyridoxal 5'-phosphate</name>
        <dbReference type="ChEBI" id="CHEBI:597326"/>
    </ligand>
</feature>
<keyword evidence="6 9" id="KW-0093">Biotin biosynthesis</keyword>
<protein>
    <recommendedName>
        <fullName evidence="9">Adenosylmethionine-8-amino-7-oxononanoate aminotransferase</fullName>
        <ecNumber evidence="9">2.6.1.62</ecNumber>
    </recommendedName>
    <alternativeName>
        <fullName evidence="9">7,8-diamino-pelargonic acid aminotransferase</fullName>
        <shortName evidence="9">DAPA AT</shortName>
        <shortName evidence="9">DAPA aminotransferase</shortName>
    </alternativeName>
    <alternativeName>
        <fullName evidence="9">7,8-diaminononanoate synthase</fullName>
        <shortName evidence="9">DANS</shortName>
    </alternativeName>
    <alternativeName>
        <fullName evidence="9">Diaminopelargonic acid synthase</fullName>
    </alternativeName>
</protein>
<evidence type="ECO:0000256" key="6">
    <source>
        <dbReference type="ARBA" id="ARBA00022756"/>
    </source>
</evidence>
<comment type="cofactor">
    <cofactor evidence="1 9">
        <name>pyridoxal 5'-phosphate</name>
        <dbReference type="ChEBI" id="CHEBI:597326"/>
    </cofactor>
</comment>
<dbReference type="EC" id="2.6.1.62" evidence="9"/>
<evidence type="ECO:0000256" key="3">
    <source>
        <dbReference type="ARBA" id="ARBA00022576"/>
    </source>
</evidence>
<comment type="function">
    <text evidence="9">Catalyzes the transfer of the alpha-amino group from S-adenosyl-L-methionine (SAM) to 7-keto-8-aminopelargonic acid (KAPA) to form 7,8-diaminopelargonic acid (DAPA). It is the only aminotransferase known to utilize SAM as an amino donor.</text>
</comment>
<keyword evidence="5 9" id="KW-0949">S-adenosyl-L-methionine</keyword>
<dbReference type="HAMAP" id="MF_00834">
    <property type="entry name" value="BioA"/>
    <property type="match status" value="1"/>
</dbReference>
<feature type="modified residue" description="N6-(pyridoxal phosphate)lysine" evidence="9">
    <location>
        <position position="270"/>
    </location>
</feature>
<dbReference type="SUPFAM" id="SSF53383">
    <property type="entry name" value="PLP-dependent transferases"/>
    <property type="match status" value="1"/>
</dbReference>
<dbReference type="NCBIfam" id="NF004624">
    <property type="entry name" value="PRK05964.1"/>
    <property type="match status" value="1"/>
</dbReference>
<dbReference type="EMBL" id="CP107052">
    <property type="protein sequence ID" value="UYH50743.1"/>
    <property type="molecule type" value="Genomic_DNA"/>
</dbReference>
<keyword evidence="7 9" id="KW-0663">Pyridoxal phosphate</keyword>
<dbReference type="Gene3D" id="3.40.640.10">
    <property type="entry name" value="Type I PLP-dependent aspartate aminotransferase-like (Major domain)"/>
    <property type="match status" value="1"/>
</dbReference>
<evidence type="ECO:0000256" key="4">
    <source>
        <dbReference type="ARBA" id="ARBA00022679"/>
    </source>
</evidence>
<feature type="binding site" evidence="9">
    <location>
        <position position="304"/>
    </location>
    <ligand>
        <name>substrate</name>
    </ligand>
</feature>
<accession>A0ABY6GIZ4</accession>
<keyword evidence="11" id="KW-1185">Reference proteome</keyword>
<dbReference type="RefSeq" id="WP_319806330.1">
    <property type="nucleotide sequence ID" value="NZ_CP107052.1"/>
</dbReference>
<feature type="binding site" evidence="9">
    <location>
        <position position="54"/>
    </location>
    <ligand>
        <name>substrate</name>
    </ligand>
</feature>
<comment type="similarity">
    <text evidence="9">Belongs to the class-III pyridoxal-phosphate-dependent aminotransferase family. BioA subfamily.</text>
</comment>
<dbReference type="Gene3D" id="3.90.1150.10">
    <property type="entry name" value="Aspartate Aminotransferase, domain 1"/>
    <property type="match status" value="1"/>
</dbReference>
<dbReference type="PANTHER" id="PTHR42684:SF17">
    <property type="entry name" value="ADENOSYLMETHIONINE-8-AMINO-7-OXONONANOATE AMINOTRANSFERASE"/>
    <property type="match status" value="1"/>
</dbReference>
<comment type="pathway">
    <text evidence="2 9">Cofactor biosynthesis; biotin biosynthesis; 7,8-diaminononanoate from 8-amino-7-oxononanoate (SAM route): step 1/1.</text>
</comment>
<dbReference type="InterPro" id="IPR015421">
    <property type="entry name" value="PyrdxlP-dep_Trfase_major"/>
</dbReference>
<dbReference type="NCBIfam" id="TIGR00508">
    <property type="entry name" value="bioA"/>
    <property type="match status" value="1"/>
</dbReference>
<dbReference type="InterPro" id="IPR015424">
    <property type="entry name" value="PyrdxlP-dep_Trfase"/>
</dbReference>
<feature type="binding site" evidence="9">
    <location>
        <position position="388"/>
    </location>
    <ligand>
        <name>substrate</name>
    </ligand>
</feature>
<feature type="binding site" evidence="9">
    <location>
        <begin position="114"/>
        <end position="115"/>
    </location>
    <ligand>
        <name>pyridoxal 5'-phosphate</name>
        <dbReference type="ChEBI" id="CHEBI:597326"/>
    </ligand>
</feature>
<feature type="binding site" evidence="9">
    <location>
        <position position="147"/>
    </location>
    <ligand>
        <name>substrate</name>
    </ligand>
</feature>
<keyword evidence="9" id="KW-0963">Cytoplasm</keyword>
<dbReference type="InterPro" id="IPR005815">
    <property type="entry name" value="BioA"/>
</dbReference>
<feature type="site" description="Participates in the substrate recognition with KAPA and in a stacking interaction with the adenine ring of SAM" evidence="9">
    <location>
        <position position="19"/>
    </location>
</feature>
<evidence type="ECO:0000256" key="8">
    <source>
        <dbReference type="ARBA" id="ARBA00048449"/>
    </source>
</evidence>
<dbReference type="Pfam" id="PF00202">
    <property type="entry name" value="Aminotran_3"/>
    <property type="match status" value="1"/>
</dbReference>
<proteinExistence type="inferred from homology"/>
<feature type="binding site" evidence="9">
    <location>
        <begin position="305"/>
        <end position="306"/>
    </location>
    <ligand>
        <name>pyridoxal 5'-phosphate</name>
        <dbReference type="ChEBI" id="CHEBI:597326"/>
    </ligand>
</feature>
<dbReference type="PANTHER" id="PTHR42684">
    <property type="entry name" value="ADENOSYLMETHIONINE-8-AMINO-7-OXONONANOATE AMINOTRANSFERASE"/>
    <property type="match status" value="1"/>
</dbReference>
<comment type="catalytic activity">
    <reaction evidence="8 9">
        <text>(8S)-8-amino-7-oxononanoate + S-adenosyl-L-methionine = S-adenosyl-4-methylsulfanyl-2-oxobutanoate + (7R,8S)-7,8-diammoniononanoate</text>
        <dbReference type="Rhea" id="RHEA:16861"/>
        <dbReference type="ChEBI" id="CHEBI:16490"/>
        <dbReference type="ChEBI" id="CHEBI:59789"/>
        <dbReference type="ChEBI" id="CHEBI:149468"/>
        <dbReference type="ChEBI" id="CHEBI:149469"/>
        <dbReference type="EC" id="2.6.1.62"/>
    </reaction>
</comment>
<comment type="subunit">
    <text evidence="9">Homodimer.</text>
</comment>
<dbReference type="GO" id="GO:0004015">
    <property type="term" value="F:adenosylmethionine-8-amino-7-oxononanoate transaminase activity"/>
    <property type="evidence" value="ECO:0007669"/>
    <property type="project" value="UniProtKB-EC"/>
</dbReference>
<dbReference type="InterPro" id="IPR015422">
    <property type="entry name" value="PyrdxlP-dep_Trfase_small"/>
</dbReference>
<evidence type="ECO:0000313" key="10">
    <source>
        <dbReference type="EMBL" id="UYH50743.1"/>
    </source>
</evidence>
<comment type="subcellular location">
    <subcellularLocation>
        <location evidence="9">Cytoplasm</location>
    </subcellularLocation>
</comment>
<name>A0ABY6GIZ4_9PROT</name>
<dbReference type="CDD" id="cd00610">
    <property type="entry name" value="OAT_like"/>
    <property type="match status" value="1"/>
</dbReference>
<keyword evidence="3 9" id="KW-0032">Aminotransferase</keyword>
<evidence type="ECO:0000256" key="7">
    <source>
        <dbReference type="ARBA" id="ARBA00022898"/>
    </source>
</evidence>
<keyword evidence="4 9" id="KW-0808">Transferase</keyword>
<dbReference type="Proteomes" id="UP001163831">
    <property type="component" value="Chromosome"/>
</dbReference>
<evidence type="ECO:0000313" key="11">
    <source>
        <dbReference type="Proteomes" id="UP001163831"/>
    </source>
</evidence>
<gene>
    <name evidence="9" type="primary">bioA</name>
    <name evidence="10" type="ORF">N5W20_06385</name>
</gene>
<evidence type="ECO:0000256" key="9">
    <source>
        <dbReference type="HAMAP-Rule" id="MF_00834"/>
    </source>
</evidence>
<evidence type="ECO:0000256" key="5">
    <source>
        <dbReference type="ARBA" id="ARBA00022691"/>
    </source>
</evidence>
<feature type="binding site" evidence="9">
    <location>
        <position position="270"/>
    </location>
    <ligand>
        <name>substrate</name>
    </ligand>
</feature>